<keyword evidence="4" id="KW-1185">Reference proteome</keyword>
<dbReference type="Gene3D" id="3.40.50.300">
    <property type="entry name" value="P-loop containing nucleotide triphosphate hydrolases"/>
    <property type="match status" value="1"/>
</dbReference>
<name>S8B088_PENO1</name>
<evidence type="ECO:0000313" key="4">
    <source>
        <dbReference type="Proteomes" id="UP000019376"/>
    </source>
</evidence>
<proteinExistence type="predicted"/>
<dbReference type="PANTHER" id="PTHR10039">
    <property type="entry name" value="AMELOGENIN"/>
    <property type="match status" value="1"/>
</dbReference>
<dbReference type="InterPro" id="IPR027417">
    <property type="entry name" value="P-loop_NTPase"/>
</dbReference>
<dbReference type="PANTHER" id="PTHR10039:SF5">
    <property type="entry name" value="NACHT DOMAIN-CONTAINING PROTEIN"/>
    <property type="match status" value="1"/>
</dbReference>
<dbReference type="Pfam" id="PF24883">
    <property type="entry name" value="NPHP3_N"/>
    <property type="match status" value="1"/>
</dbReference>
<dbReference type="PhylomeDB" id="S8B088"/>
<evidence type="ECO:0000313" key="3">
    <source>
        <dbReference type="EMBL" id="EPS32158.1"/>
    </source>
</evidence>
<gene>
    <name evidence="3" type="ORF">PDE_07118</name>
</gene>
<dbReference type="STRING" id="933388.S8B088"/>
<sequence length="518" mass="57343">MDGVSDAASLGTLVQLAAQIINYVRTVIDAPVQKRKLLAALIQARGLLSTLVELTNEVEDEDWSYTIQSLSNGPIIYTSLEEMILSLKKLKSHLLLAMANDHIRLSKAIRNELHQVQGQLAEATICAQRQYIVSLPKEQELIVNSLSLGNLSDELDGSKVMQMRASAEWFLQHKSFKQWCSANSIPSTLVLTGRPGSGKSLICQVTRFFLKAWHGSPIDVCVAYLGQSLVLSNIVQQIVLERPYLMEHVAAVGVTGGPLSSTDSIDLLSRARRDLKQFYLILDGLDECEGTGRDVVKALLSIEPPLSIMVPGRPSRTLSETLKECALVCIDDAVALRHHLETIQQMLEDDPRIAGYLDHEPQNIAKVAKLIVEQSDGLYIYMKQMVKRLAQAETRSMFERLLRNRSSSLVEIYELMLEDLMHQPAELATLAKRTLKKIKDADGSVSIYELTSALASELTGVASARHLGRDLTDTEISEALHSSCKGFVSASELSRPGVWLHLVHQSARDFLETHGISE</sequence>
<accession>S8B088</accession>
<keyword evidence="1" id="KW-0677">Repeat</keyword>
<dbReference type="OrthoDB" id="7464126at2759"/>
<reference evidence="3 4" key="1">
    <citation type="journal article" date="2013" name="PLoS ONE">
        <title>Genomic and secretomic analyses reveal unique features of the lignocellulolytic enzyme system of Penicillium decumbens.</title>
        <authorList>
            <person name="Liu G."/>
            <person name="Zhang L."/>
            <person name="Wei X."/>
            <person name="Zou G."/>
            <person name="Qin Y."/>
            <person name="Ma L."/>
            <person name="Li J."/>
            <person name="Zheng H."/>
            <person name="Wang S."/>
            <person name="Wang C."/>
            <person name="Xun L."/>
            <person name="Zhao G.-P."/>
            <person name="Zhou Z."/>
            <person name="Qu Y."/>
        </authorList>
    </citation>
    <scope>NUCLEOTIDE SEQUENCE [LARGE SCALE GENOMIC DNA]</scope>
    <source>
        <strain evidence="4">114-2 / CGMCC 5302</strain>
    </source>
</reference>
<organism evidence="3 4">
    <name type="scientific">Penicillium oxalicum (strain 114-2 / CGMCC 5302)</name>
    <name type="common">Penicillium decumbens</name>
    <dbReference type="NCBI Taxonomy" id="933388"/>
    <lineage>
        <taxon>Eukaryota</taxon>
        <taxon>Fungi</taxon>
        <taxon>Dikarya</taxon>
        <taxon>Ascomycota</taxon>
        <taxon>Pezizomycotina</taxon>
        <taxon>Eurotiomycetes</taxon>
        <taxon>Eurotiomycetidae</taxon>
        <taxon>Eurotiales</taxon>
        <taxon>Aspergillaceae</taxon>
        <taxon>Penicillium</taxon>
    </lineage>
</organism>
<dbReference type="Proteomes" id="UP000019376">
    <property type="component" value="Unassembled WGS sequence"/>
</dbReference>
<evidence type="ECO:0000256" key="1">
    <source>
        <dbReference type="ARBA" id="ARBA00022737"/>
    </source>
</evidence>
<dbReference type="HOGENOM" id="CLU_486705_0_0_1"/>
<protein>
    <recommendedName>
        <fullName evidence="2">Nephrocystin 3-like N-terminal domain-containing protein</fullName>
    </recommendedName>
</protein>
<dbReference type="eggNOG" id="ENOG502TDGW">
    <property type="taxonomic scope" value="Eukaryota"/>
</dbReference>
<dbReference type="EMBL" id="KB644414">
    <property type="protein sequence ID" value="EPS32158.1"/>
    <property type="molecule type" value="Genomic_DNA"/>
</dbReference>
<dbReference type="SUPFAM" id="SSF52540">
    <property type="entry name" value="P-loop containing nucleoside triphosphate hydrolases"/>
    <property type="match status" value="1"/>
</dbReference>
<dbReference type="InterPro" id="IPR056884">
    <property type="entry name" value="NPHP3-like_N"/>
</dbReference>
<evidence type="ECO:0000259" key="2">
    <source>
        <dbReference type="Pfam" id="PF24883"/>
    </source>
</evidence>
<feature type="domain" description="Nephrocystin 3-like N-terminal" evidence="2">
    <location>
        <begin position="166"/>
        <end position="301"/>
    </location>
</feature>
<dbReference type="AlphaFoldDB" id="S8B088"/>